<organism evidence="1 2">
    <name type="scientific">Massilia orientalis</name>
    <dbReference type="NCBI Taxonomy" id="3050128"/>
    <lineage>
        <taxon>Bacteria</taxon>
        <taxon>Pseudomonadati</taxon>
        <taxon>Pseudomonadota</taxon>
        <taxon>Betaproteobacteria</taxon>
        <taxon>Burkholderiales</taxon>
        <taxon>Oxalobacteraceae</taxon>
        <taxon>Telluria group</taxon>
        <taxon>Massilia</taxon>
    </lineage>
</organism>
<name>A0ACC7MP52_9BURK</name>
<evidence type="ECO:0000313" key="2">
    <source>
        <dbReference type="Proteomes" id="UP001168096"/>
    </source>
</evidence>
<accession>A0ACC7MP52</accession>
<gene>
    <name evidence="1" type="ORF">QPK29_031135</name>
</gene>
<evidence type="ECO:0000313" key="1">
    <source>
        <dbReference type="EMBL" id="MFJ1472191.1"/>
    </source>
</evidence>
<proteinExistence type="predicted"/>
<dbReference type="Proteomes" id="UP001168096">
    <property type="component" value="Unassembled WGS sequence"/>
</dbReference>
<sequence length="397" mass="42417">MNLFKRRLDEVEADDENAIEGERVLGSVNRGISLQNRLTNWAVILGACLLAGVLLYKYYAGMYRHYQETKAPVKDVTRTLATATLPPLSMPEPAPAEAPVVASAVDRLPPLQASANPPSFAGQAPTGTSAVHTSPTSRVEMVRERRLKREVRFKLDAIDATEPTGLGQAKKASEDGATNSISRAVAAGPAQPSEHAATRAYMLPDPTLMMTRGKVIPCTVLPAIDTTLTGTVSCVTAVDATGADNKVSLMDRGTYCVGQQGGGVTHGQRRVGIIWQRCETPQHVMVPLSADAADSLGRPGIPGAVDNHFWDRFGAAIALSLITDVGPYLVATAQRGNGNTTIAFPTITGPQEVMSEVLKSTMDIRSTITAPQASEVLIYLAGDIDFRDVYALERKRP</sequence>
<comment type="caution">
    <text evidence="1">The sequence shown here is derived from an EMBL/GenBank/DDBJ whole genome shotgun (WGS) entry which is preliminary data.</text>
</comment>
<protein>
    <submittedName>
        <fullName evidence="1">TrbI/VirB10 family protein</fullName>
    </submittedName>
</protein>
<reference evidence="1" key="1">
    <citation type="submission" date="2024-11" db="EMBL/GenBank/DDBJ databases">
        <title>Description of Massilia orientalis sp. nov., isolated from rhizosphere soil of Ageratina adenophora.</title>
        <authorList>
            <person name="Wang Y."/>
        </authorList>
    </citation>
    <scope>NUCLEOTIDE SEQUENCE</scope>
    <source>
        <strain evidence="1">YIM B02787</strain>
    </source>
</reference>
<dbReference type="EMBL" id="JASNRB020000036">
    <property type="protein sequence ID" value="MFJ1472191.1"/>
    <property type="molecule type" value="Genomic_DNA"/>
</dbReference>
<keyword evidence="2" id="KW-1185">Reference proteome</keyword>